<dbReference type="Proteomes" id="UP000033140">
    <property type="component" value="Unassembled WGS sequence"/>
</dbReference>
<dbReference type="PANTHER" id="PTHR13304:SF0">
    <property type="entry name" value="GLYCOSYLPHOSPHATIDYLINOSITOL ANCHOR ATTACHMENT 1 PROTEIN"/>
    <property type="match status" value="1"/>
</dbReference>
<gene>
    <name evidence="2" type="ORF">G7K_6650-t1</name>
</gene>
<sequence>MGLLRNSALLRDRSERIKEILFRLLPVLRIFCVVAGIFWFLILPLDDLTKNAYISENALLPGQVNTYFGWSEDNVQRAYIHEMNAVKDASRGVKTAKVEELFDLIGLSNTRQTYRVKMNQTDEEKTNVYGILRAPRGDTTEAIVLGASWKSIDGKDNDHAVALVLGLARYFTTWSLWAKDIIILITEDPLVGPKRFLDTYHGHTSADTAPLSLRSGVIQQAVWIDFAYDEHETDMRGIELLYDGLNGQMPNMDIVNSAYFIAKGQMGLRVSIPHSDPAHDTYLNRLRTLFYNIYSQFLGGSTGPHSYFPSYKIDAITIRATATSNVQHAMTLGRTVESLFRTLNNLLEHLHHSTFFYLSVSEKKFSPVGTYLPGAMMLSIACILTGIEGWSKKTKSGGLKVNEMLTSVCMMIAVHGVGLGFFALMCNTSSPNMAFQIIVVAKVLECSAPLLSPRICFNTKLLKVFSLLMLGMILSAFASLNFALVYIIGALVSPLNFVRPIRSHTGRIIVSILLQVLNPTAFMLWLAIYQRDGDAATLQGGMGTFKEWGTWSPLICWALWWPATLVGLLVTNSRESPETVPLVTEGKNDLVVKDKPDGTSEVVKEAKE</sequence>
<name>A0A0E9NRS7_SAICN</name>
<feature type="transmembrane region" description="Helical" evidence="1">
    <location>
        <begin position="368"/>
        <end position="387"/>
    </location>
</feature>
<dbReference type="STRING" id="698492.A0A0E9NRS7"/>
<keyword evidence="3" id="KW-1185">Reference proteome</keyword>
<dbReference type="SUPFAM" id="SSF53187">
    <property type="entry name" value="Zn-dependent exopeptidases"/>
    <property type="match status" value="1"/>
</dbReference>
<dbReference type="OMA" id="GGQMGID"/>
<protein>
    <submittedName>
        <fullName evidence="2">Uncharacterized protein</fullName>
    </submittedName>
</protein>
<reference evidence="2 3" key="1">
    <citation type="journal article" date="2011" name="J. Gen. Appl. Microbiol.">
        <title>Draft genome sequencing of the enigmatic yeast Saitoella complicata.</title>
        <authorList>
            <person name="Nishida H."/>
            <person name="Hamamoto M."/>
            <person name="Sugiyama J."/>
        </authorList>
    </citation>
    <scope>NUCLEOTIDE SEQUENCE [LARGE SCALE GENOMIC DNA]</scope>
    <source>
        <strain evidence="2 3">NRRL Y-17804</strain>
    </source>
</reference>
<feature type="transmembrane region" description="Helical" evidence="1">
    <location>
        <begin position="508"/>
        <end position="529"/>
    </location>
</feature>
<dbReference type="EMBL" id="BACD03000074">
    <property type="protein sequence ID" value="GAO52577.1"/>
    <property type="molecule type" value="Genomic_DNA"/>
</dbReference>
<keyword evidence="1" id="KW-0812">Transmembrane</keyword>
<feature type="transmembrane region" description="Helical" evidence="1">
    <location>
        <begin position="550"/>
        <end position="570"/>
    </location>
</feature>
<feature type="transmembrane region" description="Helical" evidence="1">
    <location>
        <begin position="408"/>
        <end position="427"/>
    </location>
</feature>
<feature type="transmembrane region" description="Helical" evidence="1">
    <location>
        <begin position="20"/>
        <end position="42"/>
    </location>
</feature>
<dbReference type="PIRSF" id="PIRSF036762">
    <property type="entry name" value="GAA1"/>
    <property type="match status" value="1"/>
</dbReference>
<dbReference type="Gene3D" id="3.40.630.10">
    <property type="entry name" value="Zn peptidases"/>
    <property type="match status" value="1"/>
</dbReference>
<accession>A0A0E9NRS7</accession>
<dbReference type="GO" id="GO:0042765">
    <property type="term" value="C:GPI-anchor transamidase complex"/>
    <property type="evidence" value="ECO:0007669"/>
    <property type="project" value="InterPro"/>
</dbReference>
<keyword evidence="1" id="KW-0472">Membrane</keyword>
<dbReference type="GO" id="GO:0016255">
    <property type="term" value="P:attachment of GPI anchor to protein"/>
    <property type="evidence" value="ECO:0007669"/>
    <property type="project" value="TreeGrafter"/>
</dbReference>
<comment type="caution">
    <text evidence="2">The sequence shown here is derived from an EMBL/GenBank/DDBJ whole genome shotgun (WGS) entry which is preliminary data.</text>
</comment>
<keyword evidence="1" id="KW-1133">Transmembrane helix</keyword>
<dbReference type="PANTHER" id="PTHR13304">
    <property type="entry name" value="GLYCOSYLPHOSPHATIDYLINOSITOL ANCHOR ATTACHMENT 1 PROTEIN"/>
    <property type="match status" value="1"/>
</dbReference>
<dbReference type="InterPro" id="IPR007246">
    <property type="entry name" value="Gaa1"/>
</dbReference>
<dbReference type="AlphaFoldDB" id="A0A0E9NRS7"/>
<organism evidence="2 3">
    <name type="scientific">Saitoella complicata (strain BCRC 22490 / CBS 7301 / JCM 7358 / NBRC 10748 / NRRL Y-17804)</name>
    <dbReference type="NCBI Taxonomy" id="698492"/>
    <lineage>
        <taxon>Eukaryota</taxon>
        <taxon>Fungi</taxon>
        <taxon>Dikarya</taxon>
        <taxon>Ascomycota</taxon>
        <taxon>Taphrinomycotina</taxon>
        <taxon>Taphrinomycotina incertae sedis</taxon>
        <taxon>Saitoella</taxon>
    </lineage>
</organism>
<feature type="transmembrane region" description="Helical" evidence="1">
    <location>
        <begin position="464"/>
        <end position="488"/>
    </location>
</feature>
<proteinExistence type="predicted"/>
<dbReference type="Pfam" id="PF04114">
    <property type="entry name" value="Gaa1"/>
    <property type="match status" value="1"/>
</dbReference>
<evidence type="ECO:0000313" key="3">
    <source>
        <dbReference type="Proteomes" id="UP000033140"/>
    </source>
</evidence>
<reference evidence="2 3" key="3">
    <citation type="journal article" date="2015" name="Genome Announc.">
        <title>Draft Genome Sequence of the Archiascomycetous Yeast Saitoella complicata.</title>
        <authorList>
            <person name="Yamauchi K."/>
            <person name="Kondo S."/>
            <person name="Hamamoto M."/>
            <person name="Takahashi Y."/>
            <person name="Ogura Y."/>
            <person name="Hayashi T."/>
            <person name="Nishida H."/>
        </authorList>
    </citation>
    <scope>NUCLEOTIDE SEQUENCE [LARGE SCALE GENOMIC DNA]</scope>
    <source>
        <strain evidence="2 3">NRRL Y-17804</strain>
    </source>
</reference>
<evidence type="ECO:0000313" key="2">
    <source>
        <dbReference type="EMBL" id="GAO52577.1"/>
    </source>
</evidence>
<evidence type="ECO:0000256" key="1">
    <source>
        <dbReference type="SAM" id="Phobius"/>
    </source>
</evidence>
<reference evidence="2 3" key="2">
    <citation type="journal article" date="2014" name="J. Gen. Appl. Microbiol.">
        <title>The early diverging ascomycetous budding yeast Saitoella complicata has three histone deacetylases belonging to the Clr6, Hos2, and Rpd3 lineages.</title>
        <authorList>
            <person name="Nishida H."/>
            <person name="Matsumoto T."/>
            <person name="Kondo S."/>
            <person name="Hamamoto M."/>
            <person name="Yoshikawa H."/>
        </authorList>
    </citation>
    <scope>NUCLEOTIDE SEQUENCE [LARGE SCALE GENOMIC DNA]</scope>
    <source>
        <strain evidence="2 3">NRRL Y-17804</strain>
    </source>
</reference>